<organism evidence="1">
    <name type="scientific">Candidatus Kentrum sp. TUN</name>
    <dbReference type="NCBI Taxonomy" id="2126343"/>
    <lineage>
        <taxon>Bacteria</taxon>
        <taxon>Pseudomonadati</taxon>
        <taxon>Pseudomonadota</taxon>
        <taxon>Gammaproteobacteria</taxon>
        <taxon>Candidatus Kentrum</taxon>
    </lineage>
</organism>
<dbReference type="EMBL" id="CAADFV010000055">
    <property type="protein sequence ID" value="VFK59938.1"/>
    <property type="molecule type" value="Genomic_DNA"/>
</dbReference>
<evidence type="ECO:0000313" key="1">
    <source>
        <dbReference type="EMBL" id="VFK54835.1"/>
    </source>
</evidence>
<dbReference type="EMBL" id="CAADFY010000057">
    <property type="protein sequence ID" value="VFK54835.1"/>
    <property type="molecule type" value="Genomic_DNA"/>
</dbReference>
<accession>A0A450ZLY8</accession>
<sequence>MVALQARAKEAHDKKDDDRNILVDGVKTNLRYAENTGNLDDGKLKLIGWSGRRPPTQLTPPGQARALVSPDRGEGWIALKWKANGGGLSSGTPGTRGGCLNPGRYGPFDRGARVGAGVGEAVRALCGGDE</sequence>
<evidence type="ECO:0000313" key="2">
    <source>
        <dbReference type="EMBL" id="VFK59938.1"/>
    </source>
</evidence>
<reference evidence="1" key="1">
    <citation type="submission" date="2019-02" db="EMBL/GenBank/DDBJ databases">
        <authorList>
            <person name="Gruber-Vodicka R. H."/>
            <person name="Seah K. B. B."/>
        </authorList>
    </citation>
    <scope>NUCLEOTIDE SEQUENCE</scope>
    <source>
        <strain evidence="2">BECK_BY2</strain>
        <strain evidence="1">BECK_BY3</strain>
    </source>
</reference>
<protein>
    <submittedName>
        <fullName evidence="1">Uncharacterized protein</fullName>
    </submittedName>
</protein>
<proteinExistence type="predicted"/>
<name>A0A450ZLY8_9GAMM</name>
<dbReference type="AlphaFoldDB" id="A0A450ZLY8"/>
<gene>
    <name evidence="2" type="ORF">BECKTUN1418E_GA0071001_10557</name>
    <name evidence="1" type="ORF">BECKTUN1418F_GA0071002_105711</name>
</gene>